<accession>A0A516KJ76</accession>
<gene>
    <name evidence="2" type="ORF">FN924_15440</name>
</gene>
<organism evidence="2 3">
    <name type="scientific">Radiobacillus deserti</name>
    <dbReference type="NCBI Taxonomy" id="2594883"/>
    <lineage>
        <taxon>Bacteria</taxon>
        <taxon>Bacillati</taxon>
        <taxon>Bacillota</taxon>
        <taxon>Bacilli</taxon>
        <taxon>Bacillales</taxon>
        <taxon>Bacillaceae</taxon>
        <taxon>Radiobacillus</taxon>
    </lineage>
</organism>
<keyword evidence="1" id="KW-0812">Transmembrane</keyword>
<keyword evidence="1" id="KW-0472">Membrane</keyword>
<dbReference type="AlphaFoldDB" id="A0A516KJ76"/>
<dbReference type="Proteomes" id="UP000315215">
    <property type="component" value="Chromosome"/>
</dbReference>
<name>A0A516KJ76_9BACI</name>
<reference evidence="2 3" key="1">
    <citation type="submission" date="2019-07" db="EMBL/GenBank/DDBJ databases">
        <authorList>
            <person name="Li J."/>
        </authorList>
    </citation>
    <scope>NUCLEOTIDE SEQUENCE [LARGE SCALE GENOMIC DNA]</scope>
    <source>
        <strain evidence="2 3">TKL69</strain>
    </source>
</reference>
<dbReference type="OrthoDB" id="2659829at2"/>
<dbReference type="KEGG" id="aqt:FN924_15440"/>
<proteinExistence type="predicted"/>
<evidence type="ECO:0000313" key="2">
    <source>
        <dbReference type="EMBL" id="QDP41447.1"/>
    </source>
</evidence>
<feature type="transmembrane region" description="Helical" evidence="1">
    <location>
        <begin position="54"/>
        <end position="71"/>
    </location>
</feature>
<keyword evidence="3" id="KW-1185">Reference proteome</keyword>
<dbReference type="RefSeq" id="WP_143896000.1">
    <property type="nucleotide sequence ID" value="NZ_CP041666.1"/>
</dbReference>
<evidence type="ECO:0000313" key="3">
    <source>
        <dbReference type="Proteomes" id="UP000315215"/>
    </source>
</evidence>
<keyword evidence="1" id="KW-1133">Transmembrane helix</keyword>
<protein>
    <submittedName>
        <fullName evidence="2">Uncharacterized protein</fullName>
    </submittedName>
</protein>
<evidence type="ECO:0000256" key="1">
    <source>
        <dbReference type="SAM" id="Phobius"/>
    </source>
</evidence>
<sequence>MVLLILWIVFILIGTTTRSVFAFLEQGKVNFNLVPDPSYYEFFELYGFERTSKVELVGHFIMFGILAILLYRVKPNKYFCYFICIVIRGWNGAHSAFLW</sequence>
<dbReference type="EMBL" id="CP041666">
    <property type="protein sequence ID" value="QDP41447.1"/>
    <property type="molecule type" value="Genomic_DNA"/>
</dbReference>